<comment type="similarity">
    <text evidence="1">Belongs to the MCTP family.</text>
</comment>
<reference evidence="5 6" key="1">
    <citation type="submission" date="2021-06" db="EMBL/GenBank/DDBJ databases">
        <authorList>
            <person name="Palmer J.M."/>
        </authorList>
    </citation>
    <scope>NUCLEOTIDE SEQUENCE [LARGE SCALE GENOMIC DNA]</scope>
    <source>
        <strain evidence="5 6">AS_MEX2019</strain>
        <tissue evidence="5">Muscle</tissue>
    </source>
</reference>
<keyword evidence="3" id="KW-0106">Calcium</keyword>
<evidence type="ECO:0000313" key="5">
    <source>
        <dbReference type="EMBL" id="MEQ2292335.1"/>
    </source>
</evidence>
<evidence type="ECO:0000259" key="4">
    <source>
        <dbReference type="PROSITE" id="PS50004"/>
    </source>
</evidence>
<evidence type="ECO:0000256" key="1">
    <source>
        <dbReference type="ARBA" id="ARBA00007923"/>
    </source>
</evidence>
<dbReference type="PROSITE" id="PS50004">
    <property type="entry name" value="C2"/>
    <property type="match status" value="1"/>
</dbReference>
<dbReference type="PANTHER" id="PTHR45911">
    <property type="entry name" value="C2 DOMAIN-CONTAINING PROTEIN"/>
    <property type="match status" value="1"/>
</dbReference>
<keyword evidence="2" id="KW-0479">Metal-binding</keyword>
<gene>
    <name evidence="5" type="ORF">AMECASPLE_022152</name>
</gene>
<protein>
    <recommendedName>
        <fullName evidence="4">C2 domain-containing protein</fullName>
    </recommendedName>
</protein>
<dbReference type="Proteomes" id="UP001469553">
    <property type="component" value="Unassembled WGS sequence"/>
</dbReference>
<proteinExistence type="inferred from homology"/>
<evidence type="ECO:0000256" key="2">
    <source>
        <dbReference type="ARBA" id="ARBA00022723"/>
    </source>
</evidence>
<name>A0ABV0YFD4_9TELE</name>
<dbReference type="PRINTS" id="PR00360">
    <property type="entry name" value="C2DOMAIN"/>
</dbReference>
<dbReference type="EMBL" id="JAHRIP010030169">
    <property type="protein sequence ID" value="MEQ2292335.1"/>
    <property type="molecule type" value="Genomic_DNA"/>
</dbReference>
<evidence type="ECO:0000313" key="6">
    <source>
        <dbReference type="Proteomes" id="UP001469553"/>
    </source>
</evidence>
<dbReference type="SUPFAM" id="SSF49562">
    <property type="entry name" value="C2 domain (Calcium/lipid-binding domain, CaLB)"/>
    <property type="match status" value="1"/>
</dbReference>
<organism evidence="5 6">
    <name type="scientific">Ameca splendens</name>
    <dbReference type="NCBI Taxonomy" id="208324"/>
    <lineage>
        <taxon>Eukaryota</taxon>
        <taxon>Metazoa</taxon>
        <taxon>Chordata</taxon>
        <taxon>Craniata</taxon>
        <taxon>Vertebrata</taxon>
        <taxon>Euteleostomi</taxon>
        <taxon>Actinopterygii</taxon>
        <taxon>Neopterygii</taxon>
        <taxon>Teleostei</taxon>
        <taxon>Neoteleostei</taxon>
        <taxon>Acanthomorphata</taxon>
        <taxon>Ovalentaria</taxon>
        <taxon>Atherinomorphae</taxon>
        <taxon>Cyprinodontiformes</taxon>
        <taxon>Goodeidae</taxon>
        <taxon>Ameca</taxon>
    </lineage>
</organism>
<dbReference type="Pfam" id="PF00168">
    <property type="entry name" value="C2"/>
    <property type="match status" value="1"/>
</dbReference>
<dbReference type="InterPro" id="IPR000008">
    <property type="entry name" value="C2_dom"/>
</dbReference>
<dbReference type="Gene3D" id="2.60.40.150">
    <property type="entry name" value="C2 domain"/>
    <property type="match status" value="1"/>
</dbReference>
<accession>A0ABV0YFD4</accession>
<comment type="caution">
    <text evidence="5">The sequence shown here is derived from an EMBL/GenBank/DDBJ whole genome shotgun (WGS) entry which is preliminary data.</text>
</comment>
<evidence type="ECO:0000256" key="3">
    <source>
        <dbReference type="ARBA" id="ARBA00022837"/>
    </source>
</evidence>
<dbReference type="PANTHER" id="PTHR45911:SF2">
    <property type="entry name" value="MULTIPLE C2 AND TRANSMEMBRANE DOMAIN-CONTAINING PROTEIN 2"/>
    <property type="match status" value="1"/>
</dbReference>
<keyword evidence="6" id="KW-1185">Reference proteome</keyword>
<sequence>MAGTSDPYVKFKFDGKSIYKSKVIHKNLNPTWNESFAVPVKDLNQKIYMKVYDSDLTTDDFMGSSSVLLSDLEIDKVNELSLSLTDPNTLEEDMGYLLVDMTLSLKNGSSKKGIVWQALCVLTACVLEVQCLFTLDLLHAGMVKRKHNRFLF</sequence>
<dbReference type="SMART" id="SM00239">
    <property type="entry name" value="C2"/>
    <property type="match status" value="1"/>
</dbReference>
<dbReference type="InterPro" id="IPR035892">
    <property type="entry name" value="C2_domain_sf"/>
</dbReference>
<feature type="domain" description="C2" evidence="4">
    <location>
        <begin position="1"/>
        <end position="82"/>
    </location>
</feature>